<reference evidence="1" key="2">
    <citation type="submission" date="2019-11" db="EMBL/GenBank/DDBJ databases">
        <title>Improved Assembly of Tolypothrix boutellei genome.</title>
        <authorList>
            <person name="Sarangi A.N."/>
            <person name="Mukherjee M."/>
            <person name="Ghosh S."/>
            <person name="Singh D."/>
            <person name="Das A."/>
            <person name="Kant S."/>
            <person name="Prusty A."/>
            <person name="Tripathy S."/>
        </authorList>
    </citation>
    <scope>NUCLEOTIDE SEQUENCE</scope>
    <source>
        <strain evidence="1">VB521301</strain>
    </source>
</reference>
<dbReference type="RefSeq" id="WP_038072665.1">
    <property type="nucleotide sequence ID" value="NZ_JHEG04000001.1"/>
</dbReference>
<name>A0A0C1R3T2_9CYAN</name>
<evidence type="ECO:0000313" key="1">
    <source>
        <dbReference type="EMBL" id="KAF3886402.1"/>
    </source>
</evidence>
<dbReference type="OrthoDB" id="426466at2"/>
<accession>A0A0C1R3T2</accession>
<dbReference type="Proteomes" id="UP000029738">
    <property type="component" value="Unassembled WGS sequence"/>
</dbReference>
<dbReference type="EMBL" id="JHEG04000001">
    <property type="protein sequence ID" value="KAF3886402.1"/>
    <property type="molecule type" value="Genomic_DNA"/>
</dbReference>
<dbReference type="EMBL" id="JHEG02000048">
    <property type="protein sequence ID" value="KIE10428.1"/>
    <property type="molecule type" value="Genomic_DNA"/>
</dbReference>
<evidence type="ECO:0000313" key="3">
    <source>
        <dbReference type="Proteomes" id="UP000029738"/>
    </source>
</evidence>
<proteinExistence type="predicted"/>
<organism evidence="2">
    <name type="scientific">Tolypothrix bouteillei VB521301</name>
    <dbReference type="NCBI Taxonomy" id="1479485"/>
    <lineage>
        <taxon>Bacteria</taxon>
        <taxon>Bacillati</taxon>
        <taxon>Cyanobacteriota</taxon>
        <taxon>Cyanophyceae</taxon>
        <taxon>Nostocales</taxon>
        <taxon>Tolypothrichaceae</taxon>
        <taxon>Tolypothrix</taxon>
    </lineage>
</organism>
<evidence type="ECO:0000313" key="2">
    <source>
        <dbReference type="EMBL" id="KIE10428.1"/>
    </source>
</evidence>
<protein>
    <submittedName>
        <fullName evidence="2">Uncharacterized protein</fullName>
    </submittedName>
</protein>
<gene>
    <name evidence="2" type="ORF">DA73_0217870</name>
    <name evidence="1" type="ORF">DA73_0400013635</name>
</gene>
<sequence>MSQHLPHIIPAPQPEVEETFASYQTTYQFYQEVQARSEFKRHCEWYHMTAEQNRQELERMRGELNIMRWFCRRK</sequence>
<dbReference type="AlphaFoldDB" id="A0A0C1R3T2"/>
<keyword evidence="3" id="KW-1185">Reference proteome</keyword>
<dbReference type="STRING" id="1479485.DA73_0217870"/>
<comment type="caution">
    <text evidence="2">The sequence shown here is derived from an EMBL/GenBank/DDBJ whole genome shotgun (WGS) entry which is preliminary data.</text>
</comment>
<reference evidence="2" key="1">
    <citation type="journal article" date="2015" name="Genome Announc.">
        <title>Draft Genome Sequence of Tolypothrix boutellei Strain VB521301.</title>
        <authorList>
            <person name="Chandrababunaidu M.M."/>
            <person name="Singh D."/>
            <person name="Sen D."/>
            <person name="Bhan S."/>
            <person name="Das S."/>
            <person name="Gupta A."/>
            <person name="Adhikary S.P."/>
            <person name="Tripathy S."/>
        </authorList>
    </citation>
    <scope>NUCLEOTIDE SEQUENCE</scope>
    <source>
        <strain evidence="2">VB521301</strain>
    </source>
</reference>